<protein>
    <submittedName>
        <fullName evidence="1">Uncharacterized protein</fullName>
    </submittedName>
</protein>
<gene>
    <name evidence="1" type="ORF">GRF29_69g166710</name>
</gene>
<dbReference type="AlphaFoldDB" id="A0AAN6M0D2"/>
<dbReference type="EMBL" id="WVTA01000006">
    <property type="protein sequence ID" value="KAK3208934.1"/>
    <property type="molecule type" value="Genomic_DNA"/>
</dbReference>
<keyword evidence="2" id="KW-1185">Reference proteome</keyword>
<organism evidence="1 2">
    <name type="scientific">Pseudopithomyces chartarum</name>
    <dbReference type="NCBI Taxonomy" id="1892770"/>
    <lineage>
        <taxon>Eukaryota</taxon>
        <taxon>Fungi</taxon>
        <taxon>Dikarya</taxon>
        <taxon>Ascomycota</taxon>
        <taxon>Pezizomycotina</taxon>
        <taxon>Dothideomycetes</taxon>
        <taxon>Pleosporomycetidae</taxon>
        <taxon>Pleosporales</taxon>
        <taxon>Massarineae</taxon>
        <taxon>Didymosphaeriaceae</taxon>
        <taxon>Pseudopithomyces</taxon>
    </lineage>
</organism>
<evidence type="ECO:0000313" key="1">
    <source>
        <dbReference type="EMBL" id="KAK3208934.1"/>
    </source>
</evidence>
<dbReference type="Proteomes" id="UP001280581">
    <property type="component" value="Unassembled WGS sequence"/>
</dbReference>
<sequence>MFQTTFSTLATAFSSPRTTLSLPSDGQVLPGAQPHFDPFLLNFATAAYGIESQTLRIPERFTWAPDLLASESDSGIAASNENFGHLFGNGCCAGGHAVLVHC</sequence>
<name>A0AAN6M0D2_9PLEO</name>
<proteinExistence type="predicted"/>
<evidence type="ECO:0000313" key="2">
    <source>
        <dbReference type="Proteomes" id="UP001280581"/>
    </source>
</evidence>
<accession>A0AAN6M0D2</accession>
<reference evidence="1 2" key="1">
    <citation type="submission" date="2021-02" db="EMBL/GenBank/DDBJ databases">
        <title>Genome assembly of Pseudopithomyces chartarum.</title>
        <authorList>
            <person name="Jauregui R."/>
            <person name="Singh J."/>
            <person name="Voisey C."/>
        </authorList>
    </citation>
    <scope>NUCLEOTIDE SEQUENCE [LARGE SCALE GENOMIC DNA]</scope>
    <source>
        <strain evidence="1 2">AGR01</strain>
    </source>
</reference>
<comment type="caution">
    <text evidence="1">The sequence shown here is derived from an EMBL/GenBank/DDBJ whole genome shotgun (WGS) entry which is preliminary data.</text>
</comment>